<comment type="caution">
    <text evidence="1">The sequence shown here is derived from an EMBL/GenBank/DDBJ whole genome shotgun (WGS) entry which is preliminary data.</text>
</comment>
<proteinExistence type="predicted"/>
<dbReference type="Proteomes" id="UP000821865">
    <property type="component" value="Chromosome 1"/>
</dbReference>
<gene>
    <name evidence="1" type="ORF">HPB49_020356</name>
</gene>
<name>A0ACB8E3N9_DERSI</name>
<protein>
    <submittedName>
        <fullName evidence="1">Uncharacterized protein</fullName>
    </submittedName>
</protein>
<accession>A0ACB8E3N9</accession>
<keyword evidence="2" id="KW-1185">Reference proteome</keyword>
<dbReference type="EMBL" id="CM023470">
    <property type="protein sequence ID" value="KAH7980939.1"/>
    <property type="molecule type" value="Genomic_DNA"/>
</dbReference>
<reference evidence="1" key="1">
    <citation type="submission" date="2020-05" db="EMBL/GenBank/DDBJ databases">
        <title>Large-scale comparative analyses of tick genomes elucidate their genetic diversity and vector capacities.</title>
        <authorList>
            <person name="Jia N."/>
            <person name="Wang J."/>
            <person name="Shi W."/>
            <person name="Du L."/>
            <person name="Sun Y."/>
            <person name="Zhan W."/>
            <person name="Jiang J."/>
            <person name="Wang Q."/>
            <person name="Zhang B."/>
            <person name="Ji P."/>
            <person name="Sakyi L.B."/>
            <person name="Cui X."/>
            <person name="Yuan T."/>
            <person name="Jiang B."/>
            <person name="Yang W."/>
            <person name="Lam T.T.-Y."/>
            <person name="Chang Q."/>
            <person name="Ding S."/>
            <person name="Wang X."/>
            <person name="Zhu J."/>
            <person name="Ruan X."/>
            <person name="Zhao L."/>
            <person name="Wei J."/>
            <person name="Que T."/>
            <person name="Du C."/>
            <person name="Cheng J."/>
            <person name="Dai P."/>
            <person name="Han X."/>
            <person name="Huang E."/>
            <person name="Gao Y."/>
            <person name="Liu J."/>
            <person name="Shao H."/>
            <person name="Ye R."/>
            <person name="Li L."/>
            <person name="Wei W."/>
            <person name="Wang X."/>
            <person name="Wang C."/>
            <person name="Yang T."/>
            <person name="Huo Q."/>
            <person name="Li W."/>
            <person name="Guo W."/>
            <person name="Chen H."/>
            <person name="Zhou L."/>
            <person name="Ni X."/>
            <person name="Tian J."/>
            <person name="Zhou Y."/>
            <person name="Sheng Y."/>
            <person name="Liu T."/>
            <person name="Pan Y."/>
            <person name="Xia L."/>
            <person name="Li J."/>
            <person name="Zhao F."/>
            <person name="Cao W."/>
        </authorList>
    </citation>
    <scope>NUCLEOTIDE SEQUENCE</scope>
    <source>
        <strain evidence="1">Dsil-2018</strain>
    </source>
</reference>
<organism evidence="1 2">
    <name type="scientific">Dermacentor silvarum</name>
    <name type="common">Tick</name>
    <dbReference type="NCBI Taxonomy" id="543639"/>
    <lineage>
        <taxon>Eukaryota</taxon>
        <taxon>Metazoa</taxon>
        <taxon>Ecdysozoa</taxon>
        <taxon>Arthropoda</taxon>
        <taxon>Chelicerata</taxon>
        <taxon>Arachnida</taxon>
        <taxon>Acari</taxon>
        <taxon>Parasitiformes</taxon>
        <taxon>Ixodida</taxon>
        <taxon>Ixodoidea</taxon>
        <taxon>Ixodidae</taxon>
        <taxon>Rhipicephalinae</taxon>
        <taxon>Dermacentor</taxon>
    </lineage>
</organism>
<evidence type="ECO:0000313" key="2">
    <source>
        <dbReference type="Proteomes" id="UP000821865"/>
    </source>
</evidence>
<sequence>MKNRGVCSSLACAPLALLLATVVSQWNAEAFPQGGPAESCDSMLPRHVYTAPKPAHESPYTFVASANRFSFQNVDGIQGMRHIYALSPPADAGGSSRHNSPAGYRFARIASSLEATDKTGMQFATTRDGLRISMGYFRNAPIPCKRLACPAQLDAVVSLAVTEKSCARPRVCSGGGSSFARAFRLTREMGRLAVVVATAAGKACRMENTFRRPNWKEDGFAQPSRNEEEGSMRNGKHPVVSVLCLRRRKKRKK</sequence>
<evidence type="ECO:0000313" key="1">
    <source>
        <dbReference type="EMBL" id="KAH7980939.1"/>
    </source>
</evidence>